<protein>
    <submittedName>
        <fullName evidence="2">Uncharacterized protein conserved in bacteria</fullName>
    </submittedName>
</protein>
<evidence type="ECO:0000313" key="2">
    <source>
        <dbReference type="EMBL" id="SSF74069.1"/>
    </source>
</evidence>
<name>A0ABD7N3K7_9ENTR</name>
<dbReference type="Proteomes" id="UP000252079">
    <property type="component" value="Unassembled WGS sequence"/>
</dbReference>
<dbReference type="InterPro" id="IPR016913">
    <property type="entry name" value="UCP029215"/>
</dbReference>
<dbReference type="PIRSF" id="PIRSF029215">
    <property type="entry name" value="UCP029215"/>
    <property type="match status" value="1"/>
</dbReference>
<feature type="compositionally biased region" description="Acidic residues" evidence="1">
    <location>
        <begin position="315"/>
        <end position="328"/>
    </location>
</feature>
<reference evidence="2 3" key="1">
    <citation type="submission" date="2018-07" db="EMBL/GenBank/DDBJ databases">
        <authorList>
            <consortium name="Pathogen Informatics"/>
        </authorList>
    </citation>
    <scope>NUCLEOTIDE SEQUENCE [LARGE SCALE GENOMIC DNA]</scope>
    <source>
        <strain evidence="2 3">4300STDY6636950</strain>
    </source>
</reference>
<dbReference type="EMBL" id="UFBM01000012">
    <property type="protein sequence ID" value="SSF74069.1"/>
    <property type="molecule type" value="Genomic_DNA"/>
</dbReference>
<feature type="region of interest" description="Disordered" evidence="1">
    <location>
        <begin position="308"/>
        <end position="328"/>
    </location>
</feature>
<evidence type="ECO:0000313" key="3">
    <source>
        <dbReference type="Proteomes" id="UP000252079"/>
    </source>
</evidence>
<dbReference type="AlphaFoldDB" id="A0ABD7N3K7"/>
<evidence type="ECO:0000256" key="1">
    <source>
        <dbReference type="SAM" id="MobiDB-lite"/>
    </source>
</evidence>
<gene>
    <name evidence="2" type="ORF">SAMEA23995918_02240</name>
</gene>
<accession>A0ABD7N3K7</accession>
<dbReference type="RefSeq" id="WP_256597564.1">
    <property type="nucleotide sequence ID" value="NZ_UFBM01000012.1"/>
</dbReference>
<proteinExistence type="predicted"/>
<feature type="region of interest" description="Disordered" evidence="1">
    <location>
        <begin position="355"/>
        <end position="388"/>
    </location>
</feature>
<sequence>MPVHQKNGKWWWGGKGPYSTRKKAEAVEKTAYASGYVGDTSIRAMVFDKASRRRLDNNGYLHVSQTHLTKEQVAPYWGKEIPGWEKLGLEPEKVYYAYRSAEELEKAKDTFNGMPLLILHKQDSADAPLKELRVGSIGTTPVWDAPYLDNALTVTDKEAIDGILNESLKEISCGYFFEPDFTPGFFNGVAYDFVMRNIRGNHVALVKEGRAGRDVYVQDAMPSKPTKVHKTMQLNKKQVAAVVTLATYLKPRLAMDAAPGDLAKLAVKYSKPQSLVKAVVRQYSGKLAQDMEIEPEELAELMEAAEEVAGPETEAQTEEETSFDEDNASESLKAMLEGKVPDELLEKLLACLNPETAQDQETEEEKAARLAKEKEEKERLEKESKERAAMDANTIRQQITAEFKSKNEASRKVRELIGEVDPMAFDSANDIYAHALKQKGVTITQYEPAAYKGMVDMMVANKPAQTPSPAFDHSAVTLDGQFAGLKNIKIQ</sequence>
<comment type="caution">
    <text evidence="2">The sequence shown here is derived from an EMBL/GenBank/DDBJ whole genome shotgun (WGS) entry which is preliminary data.</text>
</comment>
<dbReference type="Pfam" id="PF09979">
    <property type="entry name" value="DUF2213"/>
    <property type="match status" value="1"/>
</dbReference>
<organism evidence="2 3">
    <name type="scientific">Klebsiella quasipneumoniae</name>
    <dbReference type="NCBI Taxonomy" id="1463165"/>
    <lineage>
        <taxon>Bacteria</taxon>
        <taxon>Pseudomonadati</taxon>
        <taxon>Pseudomonadota</taxon>
        <taxon>Gammaproteobacteria</taxon>
        <taxon>Enterobacterales</taxon>
        <taxon>Enterobacteriaceae</taxon>
        <taxon>Klebsiella/Raoultella group</taxon>
        <taxon>Klebsiella</taxon>
        <taxon>Klebsiella pneumoniae complex</taxon>
    </lineage>
</organism>
<feature type="compositionally biased region" description="Basic and acidic residues" evidence="1">
    <location>
        <begin position="365"/>
        <end position="388"/>
    </location>
</feature>